<proteinExistence type="predicted"/>
<keyword evidence="2" id="KW-1185">Reference proteome</keyword>
<dbReference type="EMBL" id="CM051400">
    <property type="protein sequence ID" value="KAJ4714081.1"/>
    <property type="molecule type" value="Genomic_DNA"/>
</dbReference>
<gene>
    <name evidence="1" type="ORF">OWV82_012615</name>
</gene>
<name>A0ACC1XRG0_MELAZ</name>
<evidence type="ECO:0000313" key="1">
    <source>
        <dbReference type="EMBL" id="KAJ4714081.1"/>
    </source>
</evidence>
<accession>A0ACC1XRG0</accession>
<dbReference type="Proteomes" id="UP001164539">
    <property type="component" value="Chromosome 7"/>
</dbReference>
<sequence>MAMEFLHFQCSANYVPLTPINFLERAALVYARKTSVIYGTLRFSWRQTHQICLKLASALSQLKISRGDIVAALAPNIPALYMLHFAVPMAGAVLSALNTKLDSATLALILEQLEAKIIFVDYEFVEAVVKALNILSEKGVKLPLLVAIPECDHALTSSIASNFPSGSLDYNALLEMGKHDFETVQPENECDPISVNFTSGSTGNPKGVVYSHRAAYLNCLAQIYRCDLGEMPVFLWTVDMFRCNGWCCTWAMAAVGGTNICLRAVSGTIIFHSIHLHSVTHLCGPPTILNMIANAPDCDRKPLQSKVDVVVAGSLPIRQVLEQVVELGFIIGHAYGMTEMLGPAIVRHWKPEWDYSSSVEHEMIKHRKGLNNLLIQGVDVKDPDTMKSVSYDGKTVGEVMFRANTSMLGYFKNPKATKEAFRNGWYQTGDLAVRNRDGHIQLKDRKKDIIVSGGEIMSSLEVEAVLLCNPKISEAAVVGKPDEELKQVPCAFVKLKEGCSASAEEIFKFCGDELPSFMVPRAIVFGDIPLNSTGKVQKFILREKAKAIVGAISDQNLKDSAFKCMHCHGTTEAPIPERHSFQ</sequence>
<organism evidence="1 2">
    <name type="scientific">Melia azedarach</name>
    <name type="common">Chinaberry tree</name>
    <dbReference type="NCBI Taxonomy" id="155640"/>
    <lineage>
        <taxon>Eukaryota</taxon>
        <taxon>Viridiplantae</taxon>
        <taxon>Streptophyta</taxon>
        <taxon>Embryophyta</taxon>
        <taxon>Tracheophyta</taxon>
        <taxon>Spermatophyta</taxon>
        <taxon>Magnoliopsida</taxon>
        <taxon>eudicotyledons</taxon>
        <taxon>Gunneridae</taxon>
        <taxon>Pentapetalae</taxon>
        <taxon>rosids</taxon>
        <taxon>malvids</taxon>
        <taxon>Sapindales</taxon>
        <taxon>Meliaceae</taxon>
        <taxon>Melia</taxon>
    </lineage>
</organism>
<protein>
    <submittedName>
        <fullName evidence="1">AMP-dependent synthetase/ligase</fullName>
    </submittedName>
</protein>
<comment type="caution">
    <text evidence="1">The sequence shown here is derived from an EMBL/GenBank/DDBJ whole genome shotgun (WGS) entry which is preliminary data.</text>
</comment>
<evidence type="ECO:0000313" key="2">
    <source>
        <dbReference type="Proteomes" id="UP001164539"/>
    </source>
</evidence>
<reference evidence="1 2" key="1">
    <citation type="journal article" date="2023" name="Science">
        <title>Complex scaffold remodeling in plant triterpene biosynthesis.</title>
        <authorList>
            <person name="De La Pena R."/>
            <person name="Hodgson H."/>
            <person name="Liu J.C."/>
            <person name="Stephenson M.J."/>
            <person name="Martin A.C."/>
            <person name="Owen C."/>
            <person name="Harkess A."/>
            <person name="Leebens-Mack J."/>
            <person name="Jimenez L.E."/>
            <person name="Osbourn A."/>
            <person name="Sattely E.S."/>
        </authorList>
    </citation>
    <scope>NUCLEOTIDE SEQUENCE [LARGE SCALE GENOMIC DNA]</scope>
    <source>
        <strain evidence="2">cv. JPN11</strain>
        <tissue evidence="1">Leaf</tissue>
    </source>
</reference>